<dbReference type="PANTHER" id="PTHR43747:SF4">
    <property type="entry name" value="FLAVIN-DEPENDENT TRYPTOPHAN HALOGENASE"/>
    <property type="match status" value="1"/>
</dbReference>
<accession>A0ABW1XJJ9</accession>
<dbReference type="PANTHER" id="PTHR43747">
    <property type="entry name" value="FAD-BINDING PROTEIN"/>
    <property type="match status" value="1"/>
</dbReference>
<dbReference type="SUPFAM" id="SSF51905">
    <property type="entry name" value="FAD/NAD(P)-binding domain"/>
    <property type="match status" value="1"/>
</dbReference>
<reference evidence="2" key="1">
    <citation type="journal article" date="2019" name="Int. J. Syst. Evol. Microbiol.">
        <title>The Global Catalogue of Microorganisms (GCM) 10K type strain sequencing project: providing services to taxonomists for standard genome sequencing and annotation.</title>
        <authorList>
            <consortium name="The Broad Institute Genomics Platform"/>
            <consortium name="The Broad Institute Genome Sequencing Center for Infectious Disease"/>
            <person name="Wu L."/>
            <person name="Ma J."/>
        </authorList>
    </citation>
    <scope>NUCLEOTIDE SEQUENCE [LARGE SCALE GENOMIC DNA]</scope>
    <source>
        <strain evidence="2">CGMCC 1.16031</strain>
    </source>
</reference>
<keyword evidence="1" id="KW-0560">Oxidoreductase</keyword>
<evidence type="ECO:0000313" key="1">
    <source>
        <dbReference type="EMBL" id="MFC6439458.1"/>
    </source>
</evidence>
<dbReference type="EMBL" id="JBHSUS010000001">
    <property type="protein sequence ID" value="MFC6439458.1"/>
    <property type="molecule type" value="Genomic_DNA"/>
</dbReference>
<dbReference type="EC" id="1.14.19.-" evidence="1"/>
<dbReference type="InterPro" id="IPR050816">
    <property type="entry name" value="Flavin-dep_Halogenase_NPB"/>
</dbReference>
<evidence type="ECO:0000313" key="2">
    <source>
        <dbReference type="Proteomes" id="UP001596364"/>
    </source>
</evidence>
<dbReference type="InterPro" id="IPR036188">
    <property type="entry name" value="FAD/NAD-bd_sf"/>
</dbReference>
<protein>
    <submittedName>
        <fullName evidence="1">Tryptophan halogenase family protein</fullName>
        <ecNumber evidence="1">1.14.19.-</ecNumber>
    </submittedName>
</protein>
<dbReference type="Proteomes" id="UP001596364">
    <property type="component" value="Unassembled WGS sequence"/>
</dbReference>
<dbReference type="InterPro" id="IPR033856">
    <property type="entry name" value="Trp_halogen"/>
</dbReference>
<dbReference type="InterPro" id="IPR006905">
    <property type="entry name" value="Flavin_halogenase"/>
</dbReference>
<keyword evidence="2" id="KW-1185">Reference proteome</keyword>
<comment type="caution">
    <text evidence="1">The sequence shown here is derived from an EMBL/GenBank/DDBJ whole genome shotgun (WGS) entry which is preliminary data.</text>
</comment>
<dbReference type="Gene3D" id="3.50.50.60">
    <property type="entry name" value="FAD/NAD(P)-binding domain"/>
    <property type="match status" value="1"/>
</dbReference>
<sequence>MRSMQSQIVIVGGGSAGWLTAGVLASEFKHTPDINITLIESSDVPTIGVGEGTWPSMRATLERIGLSENALIQHCNATFKQGSLFRQWRNNSPQDRYHHPFTAPQASNQFDLAPHWLPFAEQVPFAFAMSTQPAMIEAGRGPKNISTPQYAFVQNYGYHLDAGKFVSLLKQHCVTQLGVRHIVDNVTDVVGDKDDVIQQVMTEKNGAVCGELFIDCSGFAALLIEKHYGIKLHKQDHVLFNDNALAVQVPYAADDTPIASATLSTAQTAGWIWDIGLQTRRGVGYVYSSAHSSSDEAMQTLDRYLGGLPADSRVREIPIVPGYREVFWHHNCVAVGLSAGFIEPLEASALVLIELAASFIAEQLPFDSHSMKTVSQRYNQTFTYRWQRIIEFLKLHYVLSSRDDSDYWRDNRAASSQPESLQALLALWQTQCPSRYDFPMAEEMFPAASYQYIYYGMGGQSHLPPKASIARYAERAMQEFSQVRQQSANLARQLPSHRELIEKIAAYGLQKI</sequence>
<dbReference type="Pfam" id="PF04820">
    <property type="entry name" value="Trp_halogenase"/>
    <property type="match status" value="1"/>
</dbReference>
<organism evidence="1 2">
    <name type="scientific">Pseudobowmanella zhangzhouensis</name>
    <dbReference type="NCBI Taxonomy" id="1537679"/>
    <lineage>
        <taxon>Bacteria</taxon>
        <taxon>Pseudomonadati</taxon>
        <taxon>Pseudomonadota</taxon>
        <taxon>Gammaproteobacteria</taxon>
        <taxon>Alteromonadales</taxon>
        <taxon>Alteromonadaceae</taxon>
    </lineage>
</organism>
<dbReference type="GO" id="GO:0016491">
    <property type="term" value="F:oxidoreductase activity"/>
    <property type="evidence" value="ECO:0007669"/>
    <property type="project" value="UniProtKB-KW"/>
</dbReference>
<proteinExistence type="predicted"/>
<gene>
    <name evidence="1" type="ORF">ACFP85_04760</name>
</gene>
<name>A0ABW1XJJ9_9ALTE</name>
<dbReference type="PIRSF" id="PIRSF011396">
    <property type="entry name" value="Trp_halogenase"/>
    <property type="match status" value="1"/>
</dbReference>
<dbReference type="RefSeq" id="WP_131257252.1">
    <property type="nucleotide sequence ID" value="NZ_JBHSUS010000001.1"/>
</dbReference>